<proteinExistence type="inferred from homology"/>
<dbReference type="Pfam" id="PF05188">
    <property type="entry name" value="MutS_II"/>
    <property type="match status" value="1"/>
</dbReference>
<dbReference type="Gene3D" id="1.10.1420.10">
    <property type="match status" value="2"/>
</dbReference>
<dbReference type="PIRSF" id="PIRSF037677">
    <property type="entry name" value="DNA_mis_repair_Msh6"/>
    <property type="match status" value="1"/>
</dbReference>
<dbReference type="Proteomes" id="UP001309876">
    <property type="component" value="Unassembled WGS sequence"/>
</dbReference>
<dbReference type="GO" id="GO:0043504">
    <property type="term" value="P:mitochondrial DNA repair"/>
    <property type="evidence" value="ECO:0007669"/>
    <property type="project" value="TreeGrafter"/>
</dbReference>
<feature type="coiled-coil region" evidence="11">
    <location>
        <begin position="441"/>
        <end position="468"/>
    </location>
</feature>
<keyword evidence="11" id="KW-0175">Coiled coil</keyword>
<evidence type="ECO:0000256" key="2">
    <source>
        <dbReference type="ARBA" id="ARBA00019000"/>
    </source>
</evidence>
<evidence type="ECO:0000256" key="1">
    <source>
        <dbReference type="ARBA" id="ARBA00006271"/>
    </source>
</evidence>
<evidence type="ECO:0000256" key="5">
    <source>
        <dbReference type="ARBA" id="ARBA00022763"/>
    </source>
</evidence>
<evidence type="ECO:0000256" key="6">
    <source>
        <dbReference type="ARBA" id="ARBA00022840"/>
    </source>
</evidence>
<dbReference type="AlphaFoldDB" id="A0AAN7SVA6"/>
<dbReference type="InterPro" id="IPR045076">
    <property type="entry name" value="MutS"/>
</dbReference>
<dbReference type="Pfam" id="PF05192">
    <property type="entry name" value="MutS_III"/>
    <property type="match status" value="1"/>
</dbReference>
<reference evidence="13 14" key="1">
    <citation type="submission" date="2023-08" db="EMBL/GenBank/DDBJ databases">
        <title>Black Yeasts Isolated from many extreme environments.</title>
        <authorList>
            <person name="Coleine C."/>
            <person name="Stajich J.E."/>
            <person name="Selbmann L."/>
        </authorList>
    </citation>
    <scope>NUCLEOTIDE SEQUENCE [LARGE SCALE GENOMIC DNA]</scope>
    <source>
        <strain evidence="13 14">CCFEE 5910</strain>
    </source>
</reference>
<comment type="function">
    <text evidence="9">Component of the post-replicative DNA mismatch repair system (MMR). Heterodimerizes with MSH2 to form MutS beta, which binds to DNA mismatches thereby initiating DNA repair. MSH3 provides substrate-binding and substrate specificity to the complex. When bound, the MutS beta heterodimer bends the DNA helix and shields approximately 20 base pairs. Acts mainly to repair insertion-deletion loops (IDLs) from 2 to 13 nucleotides in size, but can also repair base-base and single insertion-deletion mismatches that occur during replication. After mismatch binding, forms a ternary complex with the MutL alpha heterodimer, which is thought to be responsible for directing the downstream MMR events, including strand discrimination, excision, and resynthesis. ATP binding and hydrolysis play a pivotal role in mismatch repair functions.</text>
</comment>
<evidence type="ECO:0000256" key="4">
    <source>
        <dbReference type="ARBA" id="ARBA00022741"/>
    </source>
</evidence>
<dbReference type="GO" id="GO:0030983">
    <property type="term" value="F:mismatched DNA binding"/>
    <property type="evidence" value="ECO:0007669"/>
    <property type="project" value="InterPro"/>
</dbReference>
<dbReference type="SUPFAM" id="SSF53150">
    <property type="entry name" value="DNA repair protein MutS, domain II"/>
    <property type="match status" value="1"/>
</dbReference>
<dbReference type="PANTHER" id="PTHR11361">
    <property type="entry name" value="DNA MISMATCH REPAIR PROTEIN MUTS FAMILY MEMBER"/>
    <property type="match status" value="1"/>
</dbReference>
<keyword evidence="6" id="KW-0067">ATP-binding</keyword>
<dbReference type="InterPro" id="IPR007696">
    <property type="entry name" value="DNA_mismatch_repair_MutS_core"/>
</dbReference>
<dbReference type="FunFam" id="3.40.50.300:FF:001238">
    <property type="entry name" value="DNA mismatch repair protein"/>
    <property type="match status" value="1"/>
</dbReference>
<comment type="similarity">
    <text evidence="1">Belongs to the DNA mismatch repair MutS family.</text>
</comment>
<dbReference type="GO" id="GO:0005524">
    <property type="term" value="F:ATP binding"/>
    <property type="evidence" value="ECO:0007669"/>
    <property type="project" value="UniProtKB-KW"/>
</dbReference>
<dbReference type="InterPro" id="IPR007695">
    <property type="entry name" value="DNA_mismatch_repair_MutS-lik_N"/>
</dbReference>
<keyword evidence="8" id="KW-0234">DNA repair</keyword>
<dbReference type="GO" id="GO:0005634">
    <property type="term" value="C:nucleus"/>
    <property type="evidence" value="ECO:0007669"/>
    <property type="project" value="TreeGrafter"/>
</dbReference>
<dbReference type="SUPFAM" id="SSF52540">
    <property type="entry name" value="P-loop containing nucleoside triphosphate hydrolases"/>
    <property type="match status" value="1"/>
</dbReference>
<gene>
    <name evidence="13" type="primary">msh1</name>
    <name evidence="13" type="ORF">LTR05_007439</name>
</gene>
<keyword evidence="5" id="KW-0227">DNA damage</keyword>
<protein>
    <recommendedName>
        <fullName evidence="2">DNA mismatch repair protein MSH3</fullName>
    </recommendedName>
    <alternativeName>
        <fullName evidence="3">DNA mismatch repair protein msh3</fullName>
    </alternativeName>
</protein>
<keyword evidence="7" id="KW-0238">DNA-binding</keyword>
<comment type="caution">
    <text evidence="13">The sequence shown here is derived from an EMBL/GenBank/DDBJ whole genome shotgun (WGS) entry which is preliminary data.</text>
</comment>
<dbReference type="Gene3D" id="3.30.420.110">
    <property type="entry name" value="MutS, connector domain"/>
    <property type="match status" value="1"/>
</dbReference>
<dbReference type="PANTHER" id="PTHR11361:SF34">
    <property type="entry name" value="DNA MISMATCH REPAIR PROTEIN MSH1, MITOCHONDRIAL"/>
    <property type="match status" value="1"/>
</dbReference>
<dbReference type="InterPro" id="IPR036678">
    <property type="entry name" value="MutS_con_dom_sf"/>
</dbReference>
<evidence type="ECO:0000256" key="7">
    <source>
        <dbReference type="ARBA" id="ARBA00023125"/>
    </source>
</evidence>
<accession>A0AAN7SVA6</accession>
<dbReference type="SMART" id="SM00534">
    <property type="entry name" value="MUTSac"/>
    <property type="match status" value="1"/>
</dbReference>
<dbReference type="InterPro" id="IPR017261">
    <property type="entry name" value="DNA_mismatch_repair_MutS/MSH"/>
</dbReference>
<evidence type="ECO:0000256" key="11">
    <source>
        <dbReference type="SAM" id="Coils"/>
    </source>
</evidence>
<dbReference type="InterPro" id="IPR000432">
    <property type="entry name" value="DNA_mismatch_repair_MutS_C"/>
</dbReference>
<evidence type="ECO:0000313" key="14">
    <source>
        <dbReference type="Proteomes" id="UP001309876"/>
    </source>
</evidence>
<evidence type="ECO:0000256" key="8">
    <source>
        <dbReference type="ARBA" id="ARBA00023204"/>
    </source>
</evidence>
<dbReference type="GO" id="GO:0140664">
    <property type="term" value="F:ATP-dependent DNA damage sensor activity"/>
    <property type="evidence" value="ECO:0007669"/>
    <property type="project" value="InterPro"/>
</dbReference>
<evidence type="ECO:0000256" key="10">
    <source>
        <dbReference type="ARBA" id="ARBA00025902"/>
    </source>
</evidence>
<dbReference type="InterPro" id="IPR016151">
    <property type="entry name" value="DNA_mismatch_repair_MutS_N"/>
</dbReference>
<keyword evidence="4" id="KW-0547">Nucleotide-binding</keyword>
<dbReference type="SUPFAM" id="SSF55271">
    <property type="entry name" value="DNA repair protein MutS, domain I"/>
    <property type="match status" value="1"/>
</dbReference>
<comment type="subunit">
    <text evidence="10">Heterodimer consisting of MSH2-MSH3 (MutS beta). Forms a ternary complex with MutL alpha (MLH1-PMS1).</text>
</comment>
<dbReference type="EMBL" id="JAVRRJ010000008">
    <property type="protein sequence ID" value="KAK5082293.1"/>
    <property type="molecule type" value="Genomic_DNA"/>
</dbReference>
<dbReference type="Pfam" id="PF00488">
    <property type="entry name" value="MutS_V"/>
    <property type="match status" value="1"/>
</dbReference>
<evidence type="ECO:0000256" key="3">
    <source>
        <dbReference type="ARBA" id="ARBA00022151"/>
    </source>
</evidence>
<dbReference type="Gene3D" id="3.40.1170.10">
    <property type="entry name" value="DNA repair protein MutS, domain I"/>
    <property type="match status" value="1"/>
</dbReference>
<evidence type="ECO:0000256" key="9">
    <source>
        <dbReference type="ARBA" id="ARBA00025373"/>
    </source>
</evidence>
<keyword evidence="14" id="KW-1185">Reference proteome</keyword>
<evidence type="ECO:0000313" key="13">
    <source>
        <dbReference type="EMBL" id="KAK5082293.1"/>
    </source>
</evidence>
<organism evidence="13 14">
    <name type="scientific">Lithohypha guttulata</name>
    <dbReference type="NCBI Taxonomy" id="1690604"/>
    <lineage>
        <taxon>Eukaryota</taxon>
        <taxon>Fungi</taxon>
        <taxon>Dikarya</taxon>
        <taxon>Ascomycota</taxon>
        <taxon>Pezizomycotina</taxon>
        <taxon>Eurotiomycetes</taxon>
        <taxon>Chaetothyriomycetidae</taxon>
        <taxon>Chaetothyriales</taxon>
        <taxon>Trichomeriaceae</taxon>
        <taxon>Lithohypha</taxon>
    </lineage>
</organism>
<dbReference type="Gene3D" id="3.40.50.300">
    <property type="entry name" value="P-loop containing nucleotide triphosphate hydrolases"/>
    <property type="match status" value="1"/>
</dbReference>
<dbReference type="SUPFAM" id="SSF48334">
    <property type="entry name" value="DNA repair protein MutS, domain III"/>
    <property type="match status" value="1"/>
</dbReference>
<dbReference type="GO" id="GO:0005739">
    <property type="term" value="C:mitochondrion"/>
    <property type="evidence" value="ECO:0007669"/>
    <property type="project" value="TreeGrafter"/>
</dbReference>
<name>A0AAN7SVA6_9EURO</name>
<dbReference type="InterPro" id="IPR007860">
    <property type="entry name" value="DNA_mmatch_repair_MutS_con_dom"/>
</dbReference>
<dbReference type="SMART" id="SM00533">
    <property type="entry name" value="MUTSd"/>
    <property type="match status" value="1"/>
</dbReference>
<dbReference type="Pfam" id="PF01624">
    <property type="entry name" value="MutS_I"/>
    <property type="match status" value="1"/>
</dbReference>
<dbReference type="InterPro" id="IPR036187">
    <property type="entry name" value="DNA_mismatch_repair_MutS_sf"/>
</dbReference>
<dbReference type="GO" id="GO:0006298">
    <property type="term" value="P:mismatch repair"/>
    <property type="evidence" value="ECO:0007669"/>
    <property type="project" value="InterPro"/>
</dbReference>
<sequence length="820" mass="91937">MAGFQLQFIGKYLKKLVQELDKKVAICDEYPVYVQGKLQTPIPRRVSRVVTAGTLVNEDFLDQEKNNFLLSIHCNAEQSGHSDQAVAEESKTLGLAWIDVSTGDFFVQTTERATMSSALMRIGAAEVVLSKNVSAHVREEVALSLGLPLERLVMRSAEEDGDATRWTQRLDRPLQETERSQLASQEIAACQQLFDYVDNHLLDLKLKPRPPQRKEEIDTMSIDRSSIRGLELLKTARDGLGKGSLLNTIQRTVTKGGSRLLKERLLYPSVNPGEIKYHLDLVDAFMAASDLHQSIIAHLRQIYDIVRIAQKLVMNRGDAEDLLCLARTIQRMTDMVQLLNSHMNDTTSTGIALRKLTSCFVADKPQQMSIQIRSSIDEQGITDYLTQGQDMIQEELDEATGFTSETVLQTDSPVSLGKASSSPKVNNDFPLVMQRNASTDLGHLHDKLDALNMDKHELQQRLREQLMSPRLVLKFDTKYGHVCSTPRAKGLTEEMLTEIGASLIGNLKTIKTFYLADWTNLGRQIDSVKFDIRQEEQRIFETLRQLVVDNLVPLRQNAAVMHELDLTTSFATLASEENWVRPVIASKPIHNIIGGRHPTVKLGLQAQGQSFVSNDLHLDLKSRAWLITGPNMAGKSTFLRQNALITILAQMGSYVPAEYAEIGIVDKVFSRIGAADDLFRNESTFMVEMLETAHILRDATDKSFVIMDEIGRGTAPEDGAAIAYASLHHLYNINKCRTLFATHFHDMADKTQDWSYLAQHCTDLYEDDSGSFTFIHRLRPGVNRKSHALRVAKMAGLPQSAIDMAQNALDQKPHCQDWNG</sequence>
<feature type="domain" description="DNA mismatch repair proteins mutS family" evidence="12">
    <location>
        <begin position="703"/>
        <end position="719"/>
    </location>
</feature>
<evidence type="ECO:0000259" key="12">
    <source>
        <dbReference type="PROSITE" id="PS00486"/>
    </source>
</evidence>
<dbReference type="PROSITE" id="PS00486">
    <property type="entry name" value="DNA_MISMATCH_REPAIR_2"/>
    <property type="match status" value="1"/>
</dbReference>
<dbReference type="InterPro" id="IPR027417">
    <property type="entry name" value="P-loop_NTPase"/>
</dbReference>